<dbReference type="Gene3D" id="3.30.200.20">
    <property type="entry name" value="Phosphorylase Kinase, domain 1"/>
    <property type="match status" value="1"/>
</dbReference>
<dbReference type="InterPro" id="IPR011009">
    <property type="entry name" value="Kinase-like_dom_sf"/>
</dbReference>
<accession>A0A8H6FEI5</accession>
<feature type="region of interest" description="Disordered" evidence="1">
    <location>
        <begin position="252"/>
        <end position="282"/>
    </location>
</feature>
<name>A0A8H6FEI5_9LECA</name>
<evidence type="ECO:0000256" key="1">
    <source>
        <dbReference type="SAM" id="MobiDB-lite"/>
    </source>
</evidence>
<comment type="caution">
    <text evidence="2">The sequence shown here is derived from an EMBL/GenBank/DDBJ whole genome shotgun (WGS) entry which is preliminary data.</text>
</comment>
<dbReference type="RefSeq" id="XP_037154164.1">
    <property type="nucleotide sequence ID" value="XM_037300316.1"/>
</dbReference>
<organism evidence="2 3">
    <name type="scientific">Letharia lupina</name>
    <dbReference type="NCBI Taxonomy" id="560253"/>
    <lineage>
        <taxon>Eukaryota</taxon>
        <taxon>Fungi</taxon>
        <taxon>Dikarya</taxon>
        <taxon>Ascomycota</taxon>
        <taxon>Pezizomycotina</taxon>
        <taxon>Lecanoromycetes</taxon>
        <taxon>OSLEUM clade</taxon>
        <taxon>Lecanoromycetidae</taxon>
        <taxon>Lecanorales</taxon>
        <taxon>Lecanorineae</taxon>
        <taxon>Parmeliaceae</taxon>
        <taxon>Letharia</taxon>
    </lineage>
</organism>
<dbReference type="AlphaFoldDB" id="A0A8H6FEI5"/>
<keyword evidence="3" id="KW-1185">Reference proteome</keyword>
<dbReference type="SUPFAM" id="SSF56112">
    <property type="entry name" value="Protein kinase-like (PK-like)"/>
    <property type="match status" value="1"/>
</dbReference>
<gene>
    <name evidence="2" type="ORF">HO133_009455</name>
</gene>
<dbReference type="Gene3D" id="1.10.510.10">
    <property type="entry name" value="Transferase(Phosphotransferase) domain 1"/>
    <property type="match status" value="2"/>
</dbReference>
<evidence type="ECO:0000313" key="2">
    <source>
        <dbReference type="EMBL" id="KAF6225455.1"/>
    </source>
</evidence>
<dbReference type="GeneID" id="59337850"/>
<dbReference type="Proteomes" id="UP000593566">
    <property type="component" value="Unassembled WGS sequence"/>
</dbReference>
<proteinExistence type="predicted"/>
<reference evidence="2 3" key="1">
    <citation type="journal article" date="2020" name="Genomics">
        <title>Complete, high-quality genomes from long-read metagenomic sequencing of two wolf lichen thalli reveals enigmatic genome architecture.</title>
        <authorList>
            <person name="McKenzie S.K."/>
            <person name="Walston R.F."/>
            <person name="Allen J.L."/>
        </authorList>
    </citation>
    <scope>NUCLEOTIDE SEQUENCE [LARGE SCALE GENOMIC DNA]</scope>
    <source>
        <strain evidence="2">WasteWater1</strain>
    </source>
</reference>
<dbReference type="EMBL" id="JACCJB010000007">
    <property type="protein sequence ID" value="KAF6225455.1"/>
    <property type="molecule type" value="Genomic_DNA"/>
</dbReference>
<sequence length="290" mass="31742">MLRYLDHHSGPDSGRNNIVSVTNTFKIEGPNGTHTCYVSHVGGPSMAQLIRTAWQVAGSRQLRGALTQRLAKQLTEAKRPSPSFGTDSWSLDEVYRQLGDPRQEEVFSASGEAPGIHAPKYLVQPTSFSKLEPKHFSQDMVLIDLGEAFLAASPPRKGEGTPNKHASPELPLAKQASMWSENRAFGCTMFEMRSGFPLFESWLGNDSHVLEQIVRTLGKPPESLCAAFEKRGTAVTNVKGAGRYSLVDQVSEVGAEDEPPLRGEAPTRPWMEAPDTRPSSEEVRCLAGLL</sequence>
<protein>
    <submittedName>
        <fullName evidence="2">Uncharacterized protein</fullName>
    </submittedName>
</protein>
<evidence type="ECO:0000313" key="3">
    <source>
        <dbReference type="Proteomes" id="UP000593566"/>
    </source>
</evidence>